<dbReference type="AlphaFoldDB" id="A0A3M7PL87"/>
<comment type="caution">
    <text evidence="1">The sequence shown here is derived from an EMBL/GenBank/DDBJ whole genome shotgun (WGS) entry which is preliminary data.</text>
</comment>
<dbReference type="EMBL" id="REGN01010007">
    <property type="protein sequence ID" value="RMZ99886.1"/>
    <property type="molecule type" value="Genomic_DNA"/>
</dbReference>
<name>A0A3M7PL87_BRAPC</name>
<protein>
    <submittedName>
        <fullName evidence="1">Uncharacterized protein</fullName>
    </submittedName>
</protein>
<evidence type="ECO:0000313" key="1">
    <source>
        <dbReference type="EMBL" id="RMZ99886.1"/>
    </source>
</evidence>
<organism evidence="1 2">
    <name type="scientific">Brachionus plicatilis</name>
    <name type="common">Marine rotifer</name>
    <name type="synonym">Brachionus muelleri</name>
    <dbReference type="NCBI Taxonomy" id="10195"/>
    <lineage>
        <taxon>Eukaryota</taxon>
        <taxon>Metazoa</taxon>
        <taxon>Spiralia</taxon>
        <taxon>Gnathifera</taxon>
        <taxon>Rotifera</taxon>
        <taxon>Eurotatoria</taxon>
        <taxon>Monogononta</taxon>
        <taxon>Pseudotrocha</taxon>
        <taxon>Ploima</taxon>
        <taxon>Brachionidae</taxon>
        <taxon>Brachionus</taxon>
    </lineage>
</organism>
<evidence type="ECO:0000313" key="2">
    <source>
        <dbReference type="Proteomes" id="UP000276133"/>
    </source>
</evidence>
<reference evidence="1 2" key="1">
    <citation type="journal article" date="2018" name="Sci. Rep.">
        <title>Genomic signatures of local adaptation to the degree of environmental predictability in rotifers.</title>
        <authorList>
            <person name="Franch-Gras L."/>
            <person name="Hahn C."/>
            <person name="Garcia-Roger E.M."/>
            <person name="Carmona M.J."/>
            <person name="Serra M."/>
            <person name="Gomez A."/>
        </authorList>
    </citation>
    <scope>NUCLEOTIDE SEQUENCE [LARGE SCALE GENOMIC DNA]</scope>
    <source>
        <strain evidence="1">HYR1</strain>
    </source>
</reference>
<keyword evidence="2" id="KW-1185">Reference proteome</keyword>
<accession>A0A3M7PL87</accession>
<sequence>MTLRNTPSDEIYLFVFKFISVKKQKKTGAYLKLVLERNVVVIRLFYRILPKLSTNYEQLANSGTIPLDLSL</sequence>
<gene>
    <name evidence="1" type="ORF">BpHYR1_018862</name>
</gene>
<proteinExistence type="predicted"/>
<dbReference type="Proteomes" id="UP000276133">
    <property type="component" value="Unassembled WGS sequence"/>
</dbReference>